<dbReference type="Proteomes" id="UP001144396">
    <property type="component" value="Unassembled WGS sequence"/>
</dbReference>
<reference evidence="1" key="1">
    <citation type="submission" date="2022-12" db="EMBL/GenBank/DDBJ databases">
        <title>Reference genome sequencing for broad-spectrum identification of bacterial and archaeal isolates by mass spectrometry.</title>
        <authorList>
            <person name="Sekiguchi Y."/>
            <person name="Tourlousse D.M."/>
        </authorList>
    </citation>
    <scope>NUCLEOTIDE SEQUENCE</scope>
    <source>
        <strain evidence="1">14</strain>
    </source>
</reference>
<proteinExistence type="predicted"/>
<protein>
    <submittedName>
        <fullName evidence="1">Uncharacterized protein</fullName>
    </submittedName>
</protein>
<evidence type="ECO:0000313" key="1">
    <source>
        <dbReference type="EMBL" id="GLI27467.1"/>
    </source>
</evidence>
<accession>A0A9W6FRA8</accession>
<sequence length="117" mass="11924">MPKPARSHRTTGRTPVGHLLAHAAGAALLVNAVPHGVHGLSGKRFQSPFGRPPGVGESSPETNVVWSGANAIGGAALLFGVGRFRFGANADTVVTLASAWAAGIAISRYFAGVRGTR</sequence>
<gene>
    <name evidence="1" type="ORF">ARHIZOSPH14_17090</name>
</gene>
<evidence type="ECO:0000313" key="2">
    <source>
        <dbReference type="Proteomes" id="UP001144396"/>
    </source>
</evidence>
<dbReference type="EMBL" id="BSDP01000001">
    <property type="protein sequence ID" value="GLI27467.1"/>
    <property type="molecule type" value="Genomic_DNA"/>
</dbReference>
<comment type="caution">
    <text evidence="1">The sequence shown here is derived from an EMBL/GenBank/DDBJ whole genome shotgun (WGS) entry which is preliminary data.</text>
</comment>
<keyword evidence="2" id="KW-1185">Reference proteome</keyword>
<dbReference type="AlphaFoldDB" id="A0A9W6FRA8"/>
<name>A0A9W6FRA8_9MICO</name>
<dbReference type="RefSeq" id="WP_281884035.1">
    <property type="nucleotide sequence ID" value="NZ_BSDP01000001.1"/>
</dbReference>
<organism evidence="1 2">
    <name type="scientific">Agromyces rhizosphaerae</name>
    <dbReference type="NCBI Taxonomy" id="88374"/>
    <lineage>
        <taxon>Bacteria</taxon>
        <taxon>Bacillati</taxon>
        <taxon>Actinomycetota</taxon>
        <taxon>Actinomycetes</taxon>
        <taxon>Micrococcales</taxon>
        <taxon>Microbacteriaceae</taxon>
        <taxon>Agromyces</taxon>
    </lineage>
</organism>